<evidence type="ECO:0000313" key="3">
    <source>
        <dbReference type="Proteomes" id="UP000245288"/>
    </source>
</evidence>
<sequence>MKSIIAKVMIACGGLIAVFGGMGLNSEGDAGFILAFKITAVGLTIAGAGVILNKLKERETFDNHTLSH</sequence>
<proteinExistence type="predicted"/>
<organism evidence="2 3">
    <name type="scientific">Eubacterium ramulus</name>
    <dbReference type="NCBI Taxonomy" id="39490"/>
    <lineage>
        <taxon>Bacteria</taxon>
        <taxon>Bacillati</taxon>
        <taxon>Bacillota</taxon>
        <taxon>Clostridia</taxon>
        <taxon>Eubacteriales</taxon>
        <taxon>Eubacteriaceae</taxon>
        <taxon>Eubacterium</taxon>
    </lineage>
</organism>
<dbReference type="AlphaFoldDB" id="A0A2V1JPA4"/>
<comment type="caution">
    <text evidence="2">The sequence shown here is derived from an EMBL/GenBank/DDBJ whole genome shotgun (WGS) entry which is preliminary data.</text>
</comment>
<name>A0A2V1JPA4_EUBRA</name>
<accession>A0A2V1JPA4</accession>
<protein>
    <submittedName>
        <fullName evidence="2">Uncharacterized protein</fullName>
    </submittedName>
</protein>
<feature type="transmembrane region" description="Helical" evidence="1">
    <location>
        <begin position="30"/>
        <end position="52"/>
    </location>
</feature>
<reference evidence="2 3" key="1">
    <citation type="submission" date="2014-09" db="EMBL/GenBank/DDBJ databases">
        <title>Butyrate-producing bacteria isolated from human gut.</title>
        <authorList>
            <person name="Zhang Q."/>
            <person name="Zhao L."/>
        </authorList>
    </citation>
    <scope>NUCLEOTIDE SEQUENCE [LARGE SCALE GENOMIC DNA]</scope>
    <source>
        <strain evidence="2 3">21</strain>
    </source>
</reference>
<dbReference type="Proteomes" id="UP000245288">
    <property type="component" value="Unassembled WGS sequence"/>
</dbReference>
<evidence type="ECO:0000256" key="1">
    <source>
        <dbReference type="SAM" id="Phobius"/>
    </source>
</evidence>
<keyword evidence="1" id="KW-0812">Transmembrane</keyword>
<dbReference type="EMBL" id="JRFU01000088">
    <property type="protein sequence ID" value="PWE86720.1"/>
    <property type="molecule type" value="Genomic_DNA"/>
</dbReference>
<keyword evidence="1" id="KW-0472">Membrane</keyword>
<feature type="transmembrane region" description="Helical" evidence="1">
    <location>
        <begin position="5"/>
        <end position="24"/>
    </location>
</feature>
<dbReference type="OrthoDB" id="9937531at2"/>
<dbReference type="RefSeq" id="WP_109215564.1">
    <property type="nucleotide sequence ID" value="NZ_JRFU01000088.1"/>
</dbReference>
<keyword evidence="1" id="KW-1133">Transmembrane helix</keyword>
<gene>
    <name evidence="2" type="ORF">LG34_08105</name>
</gene>
<keyword evidence="3" id="KW-1185">Reference proteome</keyword>
<evidence type="ECO:0000313" key="2">
    <source>
        <dbReference type="EMBL" id="PWE86720.1"/>
    </source>
</evidence>